<reference evidence="1 2" key="1">
    <citation type="journal article" date="2018" name="Syst. Appl. Microbiol.">
        <title>Abditibacterium utsteinense sp. nov., the first cultivated member of candidate phylum FBP, isolated from ice-free Antarctic soil samples.</title>
        <authorList>
            <person name="Tahon G."/>
            <person name="Tytgat B."/>
            <person name="Lebbe L."/>
            <person name="Carlier A."/>
            <person name="Willems A."/>
        </authorList>
    </citation>
    <scope>NUCLEOTIDE SEQUENCE [LARGE SCALE GENOMIC DNA]</scope>
    <source>
        <strain evidence="1 2">LMG 29911</strain>
    </source>
</reference>
<dbReference type="AlphaFoldDB" id="A0A2S8SRK4"/>
<dbReference type="Proteomes" id="UP000237684">
    <property type="component" value="Unassembled WGS sequence"/>
</dbReference>
<protein>
    <recommendedName>
        <fullName evidence="3">DUF4380 domain-containing protein</fullName>
    </recommendedName>
</protein>
<evidence type="ECO:0000313" key="1">
    <source>
        <dbReference type="EMBL" id="PQV63406.1"/>
    </source>
</evidence>
<evidence type="ECO:0008006" key="3">
    <source>
        <dbReference type="Google" id="ProtNLM"/>
    </source>
</evidence>
<dbReference type="InParanoid" id="A0A2S8SRK4"/>
<accession>A0A2S8SRK4</accession>
<proteinExistence type="predicted"/>
<dbReference type="EMBL" id="NIGF01000012">
    <property type="protein sequence ID" value="PQV63406.1"/>
    <property type="molecule type" value="Genomic_DNA"/>
</dbReference>
<evidence type="ECO:0000313" key="2">
    <source>
        <dbReference type="Proteomes" id="UP000237684"/>
    </source>
</evidence>
<gene>
    <name evidence="1" type="ORF">B1R32_11261</name>
</gene>
<dbReference type="RefSeq" id="WP_106380485.1">
    <property type="nucleotide sequence ID" value="NZ_NIGF01000012.1"/>
</dbReference>
<comment type="caution">
    <text evidence="1">The sequence shown here is derived from an EMBL/GenBank/DDBJ whole genome shotgun (WGS) entry which is preliminary data.</text>
</comment>
<name>A0A2S8SRK4_9BACT</name>
<dbReference type="OrthoDB" id="5914937at2"/>
<keyword evidence="2" id="KW-1185">Reference proteome</keyword>
<sequence length="311" mass="34557">MAITHQIIGFGGWNNNLHLQNGACELLITLDVGPRILKFAPRGGDNVFKIFDEQLGTTEEELWQSRGGHRFWIAPESFPFTYAPDNYEVDYQVYPNGGVILTAPDEMPQGFSKQIEVSLDSEAAKVRIVHRLTNVVDEEQEVAAWMISVMAPGGIEIIPQPPAKNHPGMGPGDFLPDRSLILWPFTSLSDSRFHFGTRFITVQQDASLSATKFGLHQGCGWAAYYLDGTLFVKRFTLEARATYPDRGCNFETFTNEEMIEIETLGPLTKLKPGGVLEAVEEWELFTDIPEFDPKDEDSIARALAGTGLVGS</sequence>
<organism evidence="1 2">
    <name type="scientific">Abditibacterium utsteinense</name>
    <dbReference type="NCBI Taxonomy" id="1960156"/>
    <lineage>
        <taxon>Bacteria</taxon>
        <taxon>Pseudomonadati</taxon>
        <taxon>Abditibacteriota</taxon>
        <taxon>Abditibacteriia</taxon>
        <taxon>Abditibacteriales</taxon>
        <taxon>Abditibacteriaceae</taxon>
        <taxon>Abditibacterium</taxon>
    </lineage>
</organism>